<protein>
    <submittedName>
        <fullName evidence="1">Uncharacterized protein</fullName>
    </submittedName>
</protein>
<dbReference type="Proteomes" id="UP001148189">
    <property type="component" value="Unassembled WGS sequence"/>
</dbReference>
<comment type="caution">
    <text evidence="1">The sequence shown here is derived from an EMBL/GenBank/DDBJ whole genome shotgun (WGS) entry which is preliminary data.</text>
</comment>
<proteinExistence type="predicted"/>
<keyword evidence="2" id="KW-1185">Reference proteome</keyword>
<accession>A0ABT5NB47</accession>
<dbReference type="RefSeq" id="WP_273865836.1">
    <property type="nucleotide sequence ID" value="NZ_JAMDHD010000020.1"/>
</dbReference>
<name>A0ABT5NB47_9PSED</name>
<dbReference type="EMBL" id="JAMDHD010000020">
    <property type="protein sequence ID" value="MDD0985772.1"/>
    <property type="molecule type" value="Genomic_DNA"/>
</dbReference>
<sequence length="61" mass="6801">MSAKTDVEAIRLIGDEVVRLLSLPEKRLEVEVRLGLKLIADLARWRDLAGLSATDPAGRFR</sequence>
<evidence type="ECO:0000313" key="1">
    <source>
        <dbReference type="EMBL" id="MDD0985772.1"/>
    </source>
</evidence>
<organism evidence="1 2">
    <name type="scientific">Pseudomonas shahriarae</name>
    <dbReference type="NCBI Taxonomy" id="2745512"/>
    <lineage>
        <taxon>Bacteria</taxon>
        <taxon>Pseudomonadati</taxon>
        <taxon>Pseudomonadota</taxon>
        <taxon>Gammaproteobacteria</taxon>
        <taxon>Pseudomonadales</taxon>
        <taxon>Pseudomonadaceae</taxon>
        <taxon>Pseudomonas</taxon>
    </lineage>
</organism>
<gene>
    <name evidence="1" type="ORF">M5G21_12525</name>
</gene>
<reference evidence="1" key="1">
    <citation type="submission" date="2022-05" db="EMBL/GenBank/DDBJ databases">
        <title>Novel Pseudomonas spp. Isolated from a Rainbow Trout Aquaculture Facility.</title>
        <authorList>
            <person name="Testerman T."/>
            <person name="Graf J."/>
        </authorList>
    </citation>
    <scope>NUCLEOTIDE SEQUENCE</scope>
    <source>
        <strain evidence="1">ID1050</strain>
    </source>
</reference>
<evidence type="ECO:0000313" key="2">
    <source>
        <dbReference type="Proteomes" id="UP001148189"/>
    </source>
</evidence>